<dbReference type="InterPro" id="IPR051546">
    <property type="entry name" value="Aspartate_Ammonia-Lyase"/>
</dbReference>
<feature type="domain" description="Fumarate lyase N-terminal" evidence="1">
    <location>
        <begin position="55"/>
        <end position="314"/>
    </location>
</feature>
<comment type="caution">
    <text evidence="2">The sequence shown here is derived from an EMBL/GenBank/DDBJ whole genome shotgun (WGS) entry which is preliminary data.</text>
</comment>
<dbReference type="GO" id="GO:0016829">
    <property type="term" value="F:lyase activity"/>
    <property type="evidence" value="ECO:0007669"/>
    <property type="project" value="UniProtKB-KW"/>
</dbReference>
<dbReference type="RefSeq" id="WP_420069777.1">
    <property type="nucleotide sequence ID" value="NZ_JBCHKQ010000003.1"/>
</dbReference>
<keyword evidence="2" id="KW-0456">Lyase</keyword>
<dbReference type="InterPro" id="IPR000362">
    <property type="entry name" value="Fumarate_lyase_fam"/>
</dbReference>
<dbReference type="Gene3D" id="1.20.200.10">
    <property type="entry name" value="Fumarase/aspartase (Central domain)"/>
    <property type="match status" value="1"/>
</dbReference>
<dbReference type="Proteomes" id="UP001466331">
    <property type="component" value="Unassembled WGS sequence"/>
</dbReference>
<evidence type="ECO:0000313" key="3">
    <source>
        <dbReference type="Proteomes" id="UP001466331"/>
    </source>
</evidence>
<evidence type="ECO:0000313" key="2">
    <source>
        <dbReference type="EMBL" id="MEM5948326.1"/>
    </source>
</evidence>
<gene>
    <name evidence="2" type="ORF">WKV44_07195</name>
</gene>
<dbReference type="InterPro" id="IPR008948">
    <property type="entry name" value="L-Aspartase-like"/>
</dbReference>
<name>A0ABU9UCC8_9SPIR</name>
<sequence length="447" mass="49848">MVMYPGPETKKACDNFGEERLPRDLIRAYGEVKFAVLSAIQEEEAFFSVLHWECISLAIEELISGLLDDYLCIPLMQGGAGTSINMCINETIAMRANSLLEERGEKGLLDSVEHINRYQSTNDTFTTAITIAVFRKLIELEKLVIDIQKLLADRERSYAGILMAGRTEMQDALPITLGQVFGSWAGMFERDRWRLNKIKERLRTIALGGTAVGTGFPVPASIVFASEARLREITGLPLARSQNLPDEIANLDKYTELAHGIRQVCDNIFKLTGDLLIYTSSQTGELVHPELQSGSSIMAAKTNPVLLEYARGLSIAASYSALSVSEYSRNGQLQLNAFLPFVCEELFRAFELAKKALAALIRLIPKLEVNKKRIEENLLRSHILLNALLPVIGYRRVKELYHSHPEPFLSTHELADYAAKKTGLDKKKILEAIDIDNITSFGGRKNA</sequence>
<dbReference type="InterPro" id="IPR020557">
    <property type="entry name" value="Fumarate_lyase_CS"/>
</dbReference>
<dbReference type="EMBL" id="JBCHKQ010000003">
    <property type="protein sequence ID" value="MEM5948326.1"/>
    <property type="molecule type" value="Genomic_DNA"/>
</dbReference>
<dbReference type="InterPro" id="IPR022761">
    <property type="entry name" value="Fumarate_lyase_N"/>
</dbReference>
<dbReference type="InterPro" id="IPR024083">
    <property type="entry name" value="Fumarase/histidase_N"/>
</dbReference>
<dbReference type="SUPFAM" id="SSF48557">
    <property type="entry name" value="L-aspartase-like"/>
    <property type="match status" value="1"/>
</dbReference>
<dbReference type="PRINTS" id="PR00149">
    <property type="entry name" value="FUMRATELYASE"/>
</dbReference>
<evidence type="ECO:0000259" key="1">
    <source>
        <dbReference type="Pfam" id="PF00206"/>
    </source>
</evidence>
<dbReference type="PROSITE" id="PS00163">
    <property type="entry name" value="FUMARATE_LYASES"/>
    <property type="match status" value="1"/>
</dbReference>
<keyword evidence="3" id="KW-1185">Reference proteome</keyword>
<dbReference type="PANTHER" id="PTHR42696:SF2">
    <property type="entry name" value="ASPARTATE AMMONIA-LYASE"/>
    <property type="match status" value="1"/>
</dbReference>
<dbReference type="Gene3D" id="1.10.275.10">
    <property type="entry name" value="Fumarase/aspartase (N-terminal domain)"/>
    <property type="match status" value="1"/>
</dbReference>
<reference evidence="2 3" key="1">
    <citation type="submission" date="2024-03" db="EMBL/GenBank/DDBJ databases">
        <title>Ignisphaera cupida sp. nov., a hyperthermophilic hydrolytic archaeon from a hot spring of Kamchatka, and proposal of Ignisphaeraceae fam. nov.</title>
        <authorList>
            <person name="Podosokorskaya O.A."/>
            <person name="Elcheninov A.G."/>
            <person name="Maltseva A.I."/>
            <person name="Zayulina K.S."/>
            <person name="Novikov A."/>
            <person name="Merkel A.Y."/>
        </authorList>
    </citation>
    <scope>NUCLEOTIDE SEQUENCE [LARGE SCALE GENOMIC DNA]</scope>
    <source>
        <strain evidence="2 3">38H-sp</strain>
    </source>
</reference>
<protein>
    <submittedName>
        <fullName evidence="2">Lyase family protein</fullName>
    </submittedName>
</protein>
<proteinExistence type="predicted"/>
<dbReference type="PANTHER" id="PTHR42696">
    <property type="entry name" value="ASPARTATE AMMONIA-LYASE"/>
    <property type="match status" value="1"/>
</dbReference>
<dbReference type="Pfam" id="PF00206">
    <property type="entry name" value="Lyase_1"/>
    <property type="match status" value="1"/>
</dbReference>
<accession>A0ABU9UCC8</accession>
<organism evidence="2 3">
    <name type="scientific">Rarispira pelagica</name>
    <dbReference type="NCBI Taxonomy" id="3141764"/>
    <lineage>
        <taxon>Bacteria</taxon>
        <taxon>Pseudomonadati</taxon>
        <taxon>Spirochaetota</taxon>
        <taxon>Spirochaetia</taxon>
        <taxon>Winmispirales</taxon>
        <taxon>Winmispiraceae</taxon>
        <taxon>Rarispira</taxon>
    </lineage>
</organism>